<evidence type="ECO:0000256" key="1">
    <source>
        <dbReference type="SAM" id="Phobius"/>
    </source>
</evidence>
<protein>
    <submittedName>
        <fullName evidence="3">All-trans retinoic acid-induced differentiation factor</fullName>
    </submittedName>
</protein>
<dbReference type="GO" id="GO:0045669">
    <property type="term" value="P:positive regulation of osteoblast differentiation"/>
    <property type="evidence" value="ECO:0007669"/>
    <property type="project" value="TreeGrafter"/>
</dbReference>
<dbReference type="STRING" id="69293.ENSGACP00000014172"/>
<dbReference type="Ensembl" id="ENSGACT00000014197.1">
    <property type="protein sequence ID" value="ENSGACP00000014172.1"/>
    <property type="gene ID" value="ENSGACG00000010698.1"/>
</dbReference>
<evidence type="ECO:0000259" key="2">
    <source>
        <dbReference type="PROSITE" id="PS00022"/>
    </source>
</evidence>
<dbReference type="eggNOG" id="ENOG502S1YR">
    <property type="taxonomic scope" value="Eukaryota"/>
</dbReference>
<keyword evidence="1" id="KW-1133">Transmembrane helix</keyword>
<dbReference type="InterPro" id="IPR042350">
    <property type="entry name" value="ATRAID"/>
</dbReference>
<sequence length="237" mass="25342">PATHVPTGIRVKLLPRQCQTFLAAVPAAAAAAMLQVVCELCSGAVLNGSAVGQFCSSSAGRIEGRCCLRRDNTSDPERITGLDLSNCSLTHVEGLLGTSRAIMMIDLSLNPIVNISDAAFQGLIELDFIILPEHVHCPGGNTSWAKVEVKGGNRLCEGQINWCNQTGQLSINCPENSLCAPYGPSFFECSCVDDFHGYKCLRRGEFPGLLVFGPLGAVTVAASLLLWVTQRRKVKPL</sequence>
<dbReference type="InParanoid" id="G3P998"/>
<keyword evidence="1" id="KW-0472">Membrane</keyword>
<dbReference type="PANTHER" id="PTHR15926">
    <property type="entry name" value="ALL-TRANS RETINOIC ACID-INDUCED DIFFERENTIATION FACTOR"/>
    <property type="match status" value="1"/>
</dbReference>
<keyword evidence="1" id="KW-0812">Transmembrane</keyword>
<dbReference type="Bgee" id="ENSGACG00000010698">
    <property type="expression patterns" value="Expressed in testis and 13 other cell types or tissues"/>
</dbReference>
<accession>G3P998</accession>
<feature type="domain" description="EGF-like" evidence="2">
    <location>
        <begin position="189"/>
        <end position="200"/>
    </location>
</feature>
<dbReference type="AlphaFoldDB" id="G3P998"/>
<name>G3P998_GASAC</name>
<proteinExistence type="predicted"/>
<dbReference type="SUPFAM" id="SSF52058">
    <property type="entry name" value="L domain-like"/>
    <property type="match status" value="1"/>
</dbReference>
<dbReference type="PROSITE" id="PS00022">
    <property type="entry name" value="EGF_1"/>
    <property type="match status" value="1"/>
</dbReference>
<dbReference type="InterPro" id="IPR000742">
    <property type="entry name" value="EGF"/>
</dbReference>
<dbReference type="PANTHER" id="PTHR15926:SF1">
    <property type="entry name" value="ALL-TRANS RETINOIC ACID-INDUCED DIFFERENTIATION FACTOR"/>
    <property type="match status" value="1"/>
</dbReference>
<reference evidence="3" key="1">
    <citation type="submission" date="2006-01" db="EMBL/GenBank/DDBJ databases">
        <authorList>
            <person name="Lindblad-Toh K."/>
            <person name="Mauceli E."/>
            <person name="Grabherr M."/>
            <person name="Chang J.L."/>
            <person name="Lander E.S."/>
        </authorList>
    </citation>
    <scope>NUCLEOTIDE SEQUENCE [LARGE SCALE GENOMIC DNA]</scope>
</reference>
<evidence type="ECO:0000313" key="3">
    <source>
        <dbReference type="Ensembl" id="ENSGACP00000014172.1"/>
    </source>
</evidence>
<reference evidence="3" key="2">
    <citation type="submission" date="2024-04" db="UniProtKB">
        <authorList>
            <consortium name="Ensembl"/>
        </authorList>
    </citation>
    <scope>IDENTIFICATION</scope>
</reference>
<feature type="transmembrane region" description="Helical" evidence="1">
    <location>
        <begin position="206"/>
        <end position="228"/>
    </location>
</feature>
<dbReference type="FunCoup" id="G3P998">
    <property type="interactions" value="513"/>
</dbReference>
<organism evidence="3">
    <name type="scientific">Gasterosteus aculeatus</name>
    <name type="common">Three-spined stickleback</name>
    <dbReference type="NCBI Taxonomy" id="69293"/>
    <lineage>
        <taxon>Eukaryota</taxon>
        <taxon>Metazoa</taxon>
        <taxon>Chordata</taxon>
        <taxon>Craniata</taxon>
        <taxon>Vertebrata</taxon>
        <taxon>Euteleostomi</taxon>
        <taxon>Actinopterygii</taxon>
        <taxon>Neopterygii</taxon>
        <taxon>Teleostei</taxon>
        <taxon>Neoteleostei</taxon>
        <taxon>Acanthomorphata</taxon>
        <taxon>Eupercaria</taxon>
        <taxon>Perciformes</taxon>
        <taxon>Cottioidei</taxon>
        <taxon>Gasterosteales</taxon>
        <taxon>Gasterosteidae</taxon>
        <taxon>Gasterosteus</taxon>
    </lineage>
</organism>